<evidence type="ECO:0000256" key="7">
    <source>
        <dbReference type="ARBA" id="ARBA00023224"/>
    </source>
</evidence>
<reference evidence="10 11" key="1">
    <citation type="journal article" date="2019" name="Gigascience">
        <title>Whole-genome sequence of the oriental lung fluke Paragonimus westermani.</title>
        <authorList>
            <person name="Oey H."/>
            <person name="Zakrzewski M."/>
            <person name="Narain K."/>
            <person name="Devi K.R."/>
            <person name="Agatsuma T."/>
            <person name="Nawaratna S."/>
            <person name="Gobert G.N."/>
            <person name="Jones M.K."/>
            <person name="Ragan M.A."/>
            <person name="McManus D.P."/>
            <person name="Krause L."/>
        </authorList>
    </citation>
    <scope>NUCLEOTIDE SEQUENCE [LARGE SCALE GENOMIC DNA]</scope>
    <source>
        <strain evidence="10 11">IND2009</strain>
    </source>
</reference>
<keyword evidence="4" id="KW-0297">G-protein coupled receptor</keyword>
<sequence length="129" mass="15183">LIKMVICVATLYAVSQLPRHIVYLVTMNSPNAFERETMMYVWLFCHLSTWSATGYNPFIYAWMNRAFRRGLLDLLHNIFCFYRTKRIFGRRRHIVREPGPSTLVEFEPMNTDANACDKKDSCTDFDPDC</sequence>
<evidence type="ECO:0000256" key="2">
    <source>
        <dbReference type="ARBA" id="ARBA00022692"/>
    </source>
</evidence>
<evidence type="ECO:0000313" key="10">
    <source>
        <dbReference type="EMBL" id="KAA3673958.1"/>
    </source>
</evidence>
<feature type="transmembrane region" description="Helical" evidence="8">
    <location>
        <begin position="39"/>
        <end position="62"/>
    </location>
</feature>
<evidence type="ECO:0000256" key="5">
    <source>
        <dbReference type="ARBA" id="ARBA00023136"/>
    </source>
</evidence>
<keyword evidence="7" id="KW-0807">Transducer</keyword>
<keyword evidence="6" id="KW-0675">Receptor</keyword>
<dbReference type="Gene3D" id="1.20.1070.10">
    <property type="entry name" value="Rhodopsin 7-helix transmembrane proteins"/>
    <property type="match status" value="1"/>
</dbReference>
<keyword evidence="5 8" id="KW-0472">Membrane</keyword>
<comment type="caution">
    <text evidence="10">The sequence shown here is derived from an EMBL/GenBank/DDBJ whole genome shotgun (WGS) entry which is preliminary data.</text>
</comment>
<name>A0A5J4NFA8_9TREM</name>
<evidence type="ECO:0000313" key="11">
    <source>
        <dbReference type="Proteomes" id="UP000324629"/>
    </source>
</evidence>
<accession>A0A5J4NFA8</accession>
<dbReference type="InterPro" id="IPR017452">
    <property type="entry name" value="GPCR_Rhodpsn_7TM"/>
</dbReference>
<dbReference type="EMBL" id="QNGE01003507">
    <property type="protein sequence ID" value="KAA3673958.1"/>
    <property type="molecule type" value="Genomic_DNA"/>
</dbReference>
<dbReference type="AlphaFoldDB" id="A0A5J4NFA8"/>
<dbReference type="PANTHER" id="PTHR24235:SF29">
    <property type="entry name" value="GH23382P"/>
    <property type="match status" value="1"/>
</dbReference>
<evidence type="ECO:0000256" key="6">
    <source>
        <dbReference type="ARBA" id="ARBA00023170"/>
    </source>
</evidence>
<gene>
    <name evidence="10" type="ORF">DEA37_0008883</name>
</gene>
<evidence type="ECO:0000256" key="4">
    <source>
        <dbReference type="ARBA" id="ARBA00023040"/>
    </source>
</evidence>
<keyword evidence="3 8" id="KW-1133">Transmembrane helix</keyword>
<dbReference type="PANTHER" id="PTHR24235">
    <property type="entry name" value="NEUROPEPTIDE Y RECEPTOR"/>
    <property type="match status" value="1"/>
</dbReference>
<proteinExistence type="predicted"/>
<dbReference type="PROSITE" id="PS50262">
    <property type="entry name" value="G_PROTEIN_RECEP_F1_2"/>
    <property type="match status" value="1"/>
</dbReference>
<evidence type="ECO:0000256" key="3">
    <source>
        <dbReference type="ARBA" id="ARBA00022989"/>
    </source>
</evidence>
<feature type="domain" description="G-protein coupled receptors family 1 profile" evidence="9">
    <location>
        <begin position="1"/>
        <end position="60"/>
    </location>
</feature>
<keyword evidence="11" id="KW-1185">Reference proteome</keyword>
<evidence type="ECO:0000259" key="9">
    <source>
        <dbReference type="PROSITE" id="PS50262"/>
    </source>
</evidence>
<feature type="non-terminal residue" evidence="10">
    <location>
        <position position="1"/>
    </location>
</feature>
<dbReference type="GO" id="GO:0016020">
    <property type="term" value="C:membrane"/>
    <property type="evidence" value="ECO:0007669"/>
    <property type="project" value="UniProtKB-SubCell"/>
</dbReference>
<dbReference type="GO" id="GO:0004930">
    <property type="term" value="F:G protein-coupled receptor activity"/>
    <property type="evidence" value="ECO:0007669"/>
    <property type="project" value="UniProtKB-KW"/>
</dbReference>
<protein>
    <recommendedName>
        <fullName evidence="9">G-protein coupled receptors family 1 profile domain-containing protein</fullName>
    </recommendedName>
</protein>
<organism evidence="10 11">
    <name type="scientific">Paragonimus westermani</name>
    <dbReference type="NCBI Taxonomy" id="34504"/>
    <lineage>
        <taxon>Eukaryota</taxon>
        <taxon>Metazoa</taxon>
        <taxon>Spiralia</taxon>
        <taxon>Lophotrochozoa</taxon>
        <taxon>Platyhelminthes</taxon>
        <taxon>Trematoda</taxon>
        <taxon>Digenea</taxon>
        <taxon>Plagiorchiida</taxon>
        <taxon>Troglotremata</taxon>
        <taxon>Troglotrematidae</taxon>
        <taxon>Paragonimus</taxon>
    </lineage>
</organism>
<comment type="subcellular location">
    <subcellularLocation>
        <location evidence="1">Membrane</location>
        <topology evidence="1">Multi-pass membrane protein</topology>
    </subcellularLocation>
</comment>
<evidence type="ECO:0000256" key="1">
    <source>
        <dbReference type="ARBA" id="ARBA00004141"/>
    </source>
</evidence>
<dbReference type="SUPFAM" id="SSF81321">
    <property type="entry name" value="Family A G protein-coupled receptor-like"/>
    <property type="match status" value="1"/>
</dbReference>
<keyword evidence="2 8" id="KW-0812">Transmembrane</keyword>
<dbReference type="Proteomes" id="UP000324629">
    <property type="component" value="Unassembled WGS sequence"/>
</dbReference>
<evidence type="ECO:0000256" key="8">
    <source>
        <dbReference type="SAM" id="Phobius"/>
    </source>
</evidence>